<evidence type="ECO:0000256" key="1">
    <source>
        <dbReference type="ARBA" id="ARBA00022490"/>
    </source>
</evidence>
<accession>A0ABT6CKL7</accession>
<evidence type="ECO:0000256" key="4">
    <source>
        <dbReference type="ARBA" id="ARBA00023186"/>
    </source>
</evidence>
<dbReference type="EMBL" id="JAROCY010000008">
    <property type="protein sequence ID" value="MDF8333615.1"/>
    <property type="molecule type" value="Genomic_DNA"/>
</dbReference>
<dbReference type="PIRSF" id="PIRSF005261">
    <property type="entry name" value="Heat_shock_Hsp33"/>
    <property type="match status" value="1"/>
</dbReference>
<evidence type="ECO:0000256" key="2">
    <source>
        <dbReference type="ARBA" id="ARBA00022833"/>
    </source>
</evidence>
<dbReference type="SUPFAM" id="SSF64397">
    <property type="entry name" value="Hsp33 domain"/>
    <property type="match status" value="1"/>
</dbReference>
<dbReference type="InterPro" id="IPR000397">
    <property type="entry name" value="Heat_shock_Hsp33"/>
</dbReference>
<keyword evidence="3" id="KW-1015">Disulfide bond</keyword>
<evidence type="ECO:0000313" key="6">
    <source>
        <dbReference type="EMBL" id="MDF8333615.1"/>
    </source>
</evidence>
<gene>
    <name evidence="6" type="ORF">POM99_10415</name>
</gene>
<name>A0ABT6CKL7_9SPHN</name>
<evidence type="ECO:0000313" key="7">
    <source>
        <dbReference type="Proteomes" id="UP001222770"/>
    </source>
</evidence>
<dbReference type="SUPFAM" id="SSF118352">
    <property type="entry name" value="HSP33 redox switch-like"/>
    <property type="match status" value="1"/>
</dbReference>
<dbReference type="InterPro" id="IPR016153">
    <property type="entry name" value="Heat_shock_Hsp33_N"/>
</dbReference>
<dbReference type="PANTHER" id="PTHR30111:SF1">
    <property type="entry name" value="33 KDA CHAPERONIN"/>
    <property type="match status" value="1"/>
</dbReference>
<keyword evidence="2" id="KW-0862">Zinc</keyword>
<sequence>MTAEVRADGETGFDRTLLFTVPDKDARGRVVRLGPVLDQVLSAHAYPAPVRNLLAEALVLAALLGSLLKDESGQLTMQAQTQDGVIDLLVVDYRGGEVRGYVRYDKARLDELGPAPTLHALFGDGYLAITFDLATTGQRYQGVVPLEGETLAQACESYFWQSEQVPTLIRVGVKSTAEGNVAGGLLIQHLPEGEEGRERLHAQLDHPHWEHMAIMGGAVRADELTDSTLSLESIVWRLFHEEREVRVQQGHELERGCRCTVEHYRELIGRFSPDDRKEMKNEQGLIVVDCAFCSRDFIIDLD</sequence>
<keyword evidence="7" id="KW-1185">Reference proteome</keyword>
<keyword evidence="4" id="KW-0143">Chaperone</keyword>
<keyword evidence="5" id="KW-0676">Redox-active center</keyword>
<dbReference type="InterPro" id="IPR016154">
    <property type="entry name" value="Heat_shock_Hsp33_C"/>
</dbReference>
<dbReference type="Gene3D" id="3.90.1280.10">
    <property type="entry name" value="HSP33 redox switch-like"/>
    <property type="match status" value="1"/>
</dbReference>
<dbReference type="RefSeq" id="WP_277277472.1">
    <property type="nucleotide sequence ID" value="NZ_JAROCY010000008.1"/>
</dbReference>
<keyword evidence="1" id="KW-0963">Cytoplasm</keyword>
<organism evidence="6 7">
    <name type="scientific">Novosphingobium cyanobacteriorum</name>
    <dbReference type="NCBI Taxonomy" id="3024215"/>
    <lineage>
        <taxon>Bacteria</taxon>
        <taxon>Pseudomonadati</taxon>
        <taxon>Pseudomonadota</taxon>
        <taxon>Alphaproteobacteria</taxon>
        <taxon>Sphingomonadales</taxon>
        <taxon>Sphingomonadaceae</taxon>
        <taxon>Novosphingobium</taxon>
    </lineage>
</organism>
<dbReference type="Proteomes" id="UP001222770">
    <property type="component" value="Unassembled WGS sequence"/>
</dbReference>
<reference evidence="6 7" key="1">
    <citation type="submission" date="2023-03" db="EMBL/GenBank/DDBJ databases">
        <title>Novosphingobium cyanobacteriorum sp. nov., isolated from a eutrophic reservoir during the Microcystis bloom period.</title>
        <authorList>
            <person name="Kang M."/>
            <person name="Le V."/>
            <person name="Ko S.-R."/>
            <person name="Lee S.-A."/>
            <person name="Ahn C.-Y."/>
        </authorList>
    </citation>
    <scope>NUCLEOTIDE SEQUENCE [LARGE SCALE GENOMIC DNA]</scope>
    <source>
        <strain evidence="6 7">HBC54</strain>
    </source>
</reference>
<evidence type="ECO:0000256" key="3">
    <source>
        <dbReference type="ARBA" id="ARBA00023157"/>
    </source>
</evidence>
<proteinExistence type="predicted"/>
<evidence type="ECO:0000256" key="5">
    <source>
        <dbReference type="ARBA" id="ARBA00023284"/>
    </source>
</evidence>
<dbReference type="PANTHER" id="PTHR30111">
    <property type="entry name" value="33 KDA CHAPERONIN"/>
    <property type="match status" value="1"/>
</dbReference>
<dbReference type="Pfam" id="PF01430">
    <property type="entry name" value="HSP33"/>
    <property type="match status" value="1"/>
</dbReference>
<dbReference type="Gene3D" id="3.55.30.10">
    <property type="entry name" value="Hsp33 domain"/>
    <property type="match status" value="1"/>
</dbReference>
<protein>
    <submittedName>
        <fullName evidence="6">Hsp33 family molecular chaperone HslO</fullName>
    </submittedName>
</protein>
<comment type="caution">
    <text evidence="6">The sequence shown here is derived from an EMBL/GenBank/DDBJ whole genome shotgun (WGS) entry which is preliminary data.</text>
</comment>
<dbReference type="CDD" id="cd00498">
    <property type="entry name" value="Hsp33"/>
    <property type="match status" value="1"/>
</dbReference>